<dbReference type="OMA" id="WDDAKFR"/>
<name>E3M2Q0_CAERE</name>
<evidence type="ECO:0000256" key="1">
    <source>
        <dbReference type="SAM" id="MobiDB-lite"/>
    </source>
</evidence>
<dbReference type="InParanoid" id="E3M2Q0"/>
<dbReference type="EMBL" id="DS268422">
    <property type="protein sequence ID" value="EFO89610.1"/>
    <property type="molecule type" value="Genomic_DNA"/>
</dbReference>
<dbReference type="OrthoDB" id="5872417at2759"/>
<accession>E3M2Q0</accession>
<evidence type="ECO:0000313" key="2">
    <source>
        <dbReference type="EMBL" id="EFO89610.1"/>
    </source>
</evidence>
<dbReference type="eggNOG" id="ENOG502THW7">
    <property type="taxonomic scope" value="Eukaryota"/>
</dbReference>
<dbReference type="Proteomes" id="UP000008281">
    <property type="component" value="Unassembled WGS sequence"/>
</dbReference>
<dbReference type="HOGENOM" id="CLU_139349_0_0_1"/>
<reference evidence="2" key="1">
    <citation type="submission" date="2007-07" db="EMBL/GenBank/DDBJ databases">
        <title>PCAP assembly of the Caenorhabditis remanei genome.</title>
        <authorList>
            <consortium name="The Caenorhabditis remanei Sequencing Consortium"/>
            <person name="Wilson R.K."/>
        </authorList>
    </citation>
    <scope>NUCLEOTIDE SEQUENCE [LARGE SCALE GENOMIC DNA]</scope>
    <source>
        <strain evidence="2">PB4641</strain>
    </source>
</reference>
<keyword evidence="3" id="KW-1185">Reference proteome</keyword>
<feature type="compositionally biased region" description="Polar residues" evidence="1">
    <location>
        <begin position="159"/>
        <end position="171"/>
    </location>
</feature>
<gene>
    <name evidence="2" type="ORF">CRE_07282</name>
</gene>
<dbReference type="FunCoup" id="E3M2Q0">
    <property type="interactions" value="402"/>
</dbReference>
<evidence type="ECO:0000313" key="3">
    <source>
        <dbReference type="Proteomes" id="UP000008281"/>
    </source>
</evidence>
<proteinExistence type="predicted"/>
<feature type="region of interest" description="Disordered" evidence="1">
    <location>
        <begin position="158"/>
        <end position="177"/>
    </location>
</feature>
<sequence length="189" mass="21489">MVHGKHGMKTWFLIEFKKNTKIFSEETVIDSVEGNGDTDSQNFVQPILPPLPEEFQSMTLGGHSHPKRLNTKAADTTMIYFDNPVWDDAKFRRELLDSDDEQFSIGDAPAIMNDEDTLDDILRVTHHEINSNPIQHYQADETILSSDDEHDYSTLDLRNATNGPIQQNSSVPKKLRSPDAKYETSILDL</sequence>
<protein>
    <submittedName>
        <fullName evidence="2">Uncharacterized protein</fullName>
    </submittedName>
</protein>
<dbReference type="AlphaFoldDB" id="E3M2Q0"/>
<organism evidence="3">
    <name type="scientific">Caenorhabditis remanei</name>
    <name type="common">Caenorhabditis vulgaris</name>
    <dbReference type="NCBI Taxonomy" id="31234"/>
    <lineage>
        <taxon>Eukaryota</taxon>
        <taxon>Metazoa</taxon>
        <taxon>Ecdysozoa</taxon>
        <taxon>Nematoda</taxon>
        <taxon>Chromadorea</taxon>
        <taxon>Rhabditida</taxon>
        <taxon>Rhabditina</taxon>
        <taxon>Rhabditomorpha</taxon>
        <taxon>Rhabditoidea</taxon>
        <taxon>Rhabditidae</taxon>
        <taxon>Peloderinae</taxon>
        <taxon>Caenorhabditis</taxon>
    </lineage>
</organism>